<gene>
    <name evidence="12" type="primary">cysZ</name>
    <name evidence="12" type="ORF">IAA31_07720</name>
</gene>
<keyword evidence="7 11" id="KW-1133">Transmembrane helix</keyword>
<dbReference type="PANTHER" id="PTHR37468:SF1">
    <property type="entry name" value="SULFATE TRANSPORTER CYSZ"/>
    <property type="match status" value="1"/>
</dbReference>
<dbReference type="Proteomes" id="UP000824150">
    <property type="component" value="Unassembled WGS sequence"/>
</dbReference>
<dbReference type="NCBIfam" id="NF003433">
    <property type="entry name" value="PRK04949.1"/>
    <property type="match status" value="1"/>
</dbReference>
<dbReference type="AlphaFoldDB" id="A0A9E2KPS2"/>
<reference evidence="12" key="2">
    <citation type="submission" date="2021-04" db="EMBL/GenBank/DDBJ databases">
        <authorList>
            <person name="Gilroy R."/>
        </authorList>
    </citation>
    <scope>NUCLEOTIDE SEQUENCE</scope>
    <source>
        <strain evidence="12">687</strain>
    </source>
</reference>
<dbReference type="GO" id="GO:0009675">
    <property type="term" value="F:high-affinity sulfate:proton symporter activity"/>
    <property type="evidence" value="ECO:0007669"/>
    <property type="project" value="TreeGrafter"/>
</dbReference>
<keyword evidence="6 11" id="KW-0812">Transmembrane</keyword>
<feature type="transmembrane region" description="Helical" evidence="11">
    <location>
        <begin position="144"/>
        <end position="162"/>
    </location>
</feature>
<name>A0A9E2KPS2_9GAMM</name>
<keyword evidence="4" id="KW-0997">Cell inner membrane</keyword>
<comment type="subcellular location">
    <subcellularLocation>
        <location evidence="1">Membrane</location>
        <topology evidence="1">Multi-pass membrane protein</topology>
    </subcellularLocation>
</comment>
<dbReference type="InterPro" id="IPR050480">
    <property type="entry name" value="CysZ-like"/>
</dbReference>
<evidence type="ECO:0000256" key="10">
    <source>
        <dbReference type="ARBA" id="ARBA00023192"/>
    </source>
</evidence>
<evidence type="ECO:0000256" key="3">
    <source>
        <dbReference type="ARBA" id="ARBA00022475"/>
    </source>
</evidence>
<evidence type="ECO:0000256" key="5">
    <source>
        <dbReference type="ARBA" id="ARBA00022605"/>
    </source>
</evidence>
<feature type="transmembrane region" description="Helical" evidence="11">
    <location>
        <begin position="208"/>
        <end position="228"/>
    </location>
</feature>
<evidence type="ECO:0000256" key="1">
    <source>
        <dbReference type="ARBA" id="ARBA00004141"/>
    </source>
</evidence>
<dbReference type="Pfam" id="PF07264">
    <property type="entry name" value="EI24"/>
    <property type="match status" value="1"/>
</dbReference>
<dbReference type="GO" id="GO:0000103">
    <property type="term" value="P:sulfate assimilation"/>
    <property type="evidence" value="ECO:0007669"/>
    <property type="project" value="TreeGrafter"/>
</dbReference>
<sequence length="253" mass="28325">MADFQRATDLKLGESLSILFDGLKLALSKECRLYIIVPIILNFILLSAISYFLITYVNQWIDSLVGGMPAIVAALISTLLVIASLLAGCYFFSTLTTIIASPLYGLLADKVELKLTGKDSGNDSLIEIIKSTPRIIGREIHKQIYFLPRALLCLIILFIPILNICSPVLWFILTSWMGCLQYCDYAYDNHKISFQDMRKEISAHRLHSFIFGMVVTLLLAIPILNLLVPPAAVCAGTKYYLRLQEVFNLQEVA</sequence>
<evidence type="ECO:0000256" key="8">
    <source>
        <dbReference type="ARBA" id="ARBA00023032"/>
    </source>
</evidence>
<keyword evidence="2" id="KW-0813">Transport</keyword>
<comment type="caution">
    <text evidence="12">The sequence shown here is derived from an EMBL/GenBank/DDBJ whole genome shotgun (WGS) entry which is preliminary data.</text>
</comment>
<dbReference type="GO" id="GO:0019344">
    <property type="term" value="P:cysteine biosynthetic process"/>
    <property type="evidence" value="ECO:0007669"/>
    <property type="project" value="UniProtKB-KW"/>
</dbReference>
<accession>A0A9E2KPS2</accession>
<keyword evidence="3" id="KW-1003">Cell membrane</keyword>
<evidence type="ECO:0000256" key="11">
    <source>
        <dbReference type="SAM" id="Phobius"/>
    </source>
</evidence>
<feature type="transmembrane region" description="Helical" evidence="11">
    <location>
        <begin position="66"/>
        <end position="92"/>
    </location>
</feature>
<feature type="transmembrane region" description="Helical" evidence="11">
    <location>
        <begin position="33"/>
        <end position="54"/>
    </location>
</feature>
<evidence type="ECO:0000313" key="13">
    <source>
        <dbReference type="Proteomes" id="UP000824150"/>
    </source>
</evidence>
<keyword evidence="9 11" id="KW-0472">Membrane</keyword>
<dbReference type="PANTHER" id="PTHR37468">
    <property type="entry name" value="SULFATE TRANSPORTER CYSZ"/>
    <property type="match status" value="1"/>
</dbReference>
<keyword evidence="5" id="KW-0028">Amino-acid biosynthesis</keyword>
<keyword evidence="8" id="KW-0764">Sulfate transport</keyword>
<evidence type="ECO:0000313" key="12">
    <source>
        <dbReference type="EMBL" id="MBU3827356.1"/>
    </source>
</evidence>
<protein>
    <submittedName>
        <fullName evidence="12">Sulfate transporter CysZ</fullName>
    </submittedName>
</protein>
<evidence type="ECO:0000256" key="7">
    <source>
        <dbReference type="ARBA" id="ARBA00022989"/>
    </source>
</evidence>
<evidence type="ECO:0000256" key="6">
    <source>
        <dbReference type="ARBA" id="ARBA00022692"/>
    </source>
</evidence>
<dbReference type="EMBL" id="JAHLFG010000085">
    <property type="protein sequence ID" value="MBU3827356.1"/>
    <property type="molecule type" value="Genomic_DNA"/>
</dbReference>
<dbReference type="InterPro" id="IPR059112">
    <property type="entry name" value="CysZ/EI24"/>
</dbReference>
<reference evidence="12" key="1">
    <citation type="journal article" date="2021" name="PeerJ">
        <title>Extensive microbial diversity within the chicken gut microbiome revealed by metagenomics and culture.</title>
        <authorList>
            <person name="Gilroy R."/>
            <person name="Ravi A."/>
            <person name="Getino M."/>
            <person name="Pursley I."/>
            <person name="Horton D.L."/>
            <person name="Alikhan N.F."/>
            <person name="Baker D."/>
            <person name="Gharbi K."/>
            <person name="Hall N."/>
            <person name="Watson M."/>
            <person name="Adriaenssens E.M."/>
            <person name="Foster-Nyarko E."/>
            <person name="Jarju S."/>
            <person name="Secka A."/>
            <person name="Antonio M."/>
            <person name="Oren A."/>
            <person name="Chaudhuri R.R."/>
            <person name="La Ragione R."/>
            <person name="Hildebrand F."/>
            <person name="Pallen M.J."/>
        </authorList>
    </citation>
    <scope>NUCLEOTIDE SEQUENCE</scope>
    <source>
        <strain evidence="12">687</strain>
    </source>
</reference>
<keyword evidence="10" id="KW-0198">Cysteine biosynthesis</keyword>
<organism evidence="12 13">
    <name type="scientific">Candidatus Anaerobiospirillum merdipullorum</name>
    <dbReference type="NCBI Taxonomy" id="2838450"/>
    <lineage>
        <taxon>Bacteria</taxon>
        <taxon>Pseudomonadati</taxon>
        <taxon>Pseudomonadota</taxon>
        <taxon>Gammaproteobacteria</taxon>
        <taxon>Aeromonadales</taxon>
        <taxon>Succinivibrionaceae</taxon>
        <taxon>Anaerobiospirillum</taxon>
    </lineage>
</organism>
<dbReference type="GO" id="GO:0005886">
    <property type="term" value="C:plasma membrane"/>
    <property type="evidence" value="ECO:0007669"/>
    <property type="project" value="TreeGrafter"/>
</dbReference>
<evidence type="ECO:0000256" key="9">
    <source>
        <dbReference type="ARBA" id="ARBA00023136"/>
    </source>
</evidence>
<evidence type="ECO:0000256" key="4">
    <source>
        <dbReference type="ARBA" id="ARBA00022519"/>
    </source>
</evidence>
<proteinExistence type="predicted"/>
<evidence type="ECO:0000256" key="2">
    <source>
        <dbReference type="ARBA" id="ARBA00022448"/>
    </source>
</evidence>